<dbReference type="Proteomes" id="UP001149719">
    <property type="component" value="Unassembled WGS sequence"/>
</dbReference>
<proteinExistence type="inferred from homology"/>
<dbReference type="InterPro" id="IPR018496">
    <property type="entry name" value="PsdUridine_synth_RsuA/RluB_CS"/>
</dbReference>
<reference evidence="6" key="1">
    <citation type="submission" date="2022-12" db="EMBL/GenBank/DDBJ databases">
        <title>Marinomonas 15G1-11 sp. nov, isolated from marine algae.</title>
        <authorList>
            <person name="Butt M."/>
            <person name="Choi D.G."/>
            <person name="Kim J.M."/>
            <person name="Lee J.K."/>
            <person name="Baek J.H."/>
            <person name="Jeon C.O."/>
        </authorList>
    </citation>
    <scope>NUCLEOTIDE SEQUENCE</scope>
    <source>
        <strain evidence="6">15G1-11</strain>
    </source>
</reference>
<dbReference type="SUPFAM" id="SSF55120">
    <property type="entry name" value="Pseudouridine synthase"/>
    <property type="match status" value="1"/>
</dbReference>
<dbReference type="Gene3D" id="3.30.70.1560">
    <property type="entry name" value="Alpha-L RNA-binding motif"/>
    <property type="match status" value="1"/>
</dbReference>
<feature type="domain" description="Pseudouridine synthase RsuA/RluA-like" evidence="5">
    <location>
        <begin position="3"/>
        <end position="148"/>
    </location>
</feature>
<dbReference type="InterPro" id="IPR020094">
    <property type="entry name" value="TruA/RsuA/RluB/E/F_N"/>
</dbReference>
<name>A0ABT4JZL3_9GAMM</name>
<dbReference type="InterPro" id="IPR020103">
    <property type="entry name" value="PsdUridine_synth_cat_dom_sf"/>
</dbReference>
<sequence length="243" mass="27251">MTDIILFNKPFQVLSQFSADGDKTTLANFIHLPGVYPAGRLDFDSEGLMLLTDNGALQHLISSPQFKMPKTYWAQVEGVPSESALSQLRAGVELKDGITLPAQAKQIYPETIQERTPPVRFRQSIPTSWIELTIHEGKNRQVRRMTAAVGFPTLRLIRVAIGPYSIKTENLITGEWKKVLIPTELQQQVSRFEQRRSKKPSKFASSDRRSRYSSTGKKAVGGNNQSISDGKRTKRPSHQSTGR</sequence>
<dbReference type="Pfam" id="PF00849">
    <property type="entry name" value="PseudoU_synth_2"/>
    <property type="match status" value="1"/>
</dbReference>
<dbReference type="PROSITE" id="PS01149">
    <property type="entry name" value="PSI_RSU"/>
    <property type="match status" value="1"/>
</dbReference>
<dbReference type="NCBIfam" id="TIGR00093">
    <property type="entry name" value="pseudouridine synthase"/>
    <property type="match status" value="1"/>
</dbReference>
<dbReference type="InterPro" id="IPR000748">
    <property type="entry name" value="PsdUridine_synth_RsuA/RluB/E/F"/>
</dbReference>
<evidence type="ECO:0000259" key="5">
    <source>
        <dbReference type="Pfam" id="PF00849"/>
    </source>
</evidence>
<evidence type="ECO:0000256" key="3">
    <source>
        <dbReference type="RuleBase" id="RU003887"/>
    </source>
</evidence>
<dbReference type="PANTHER" id="PTHR47683">
    <property type="entry name" value="PSEUDOURIDINE SYNTHASE FAMILY PROTEIN-RELATED"/>
    <property type="match status" value="1"/>
</dbReference>
<dbReference type="InterPro" id="IPR050343">
    <property type="entry name" value="RsuA_PseudoU_synthase"/>
</dbReference>
<dbReference type="RefSeq" id="WP_269127305.1">
    <property type="nucleotide sequence ID" value="NZ_JAPUBN010000020.1"/>
</dbReference>
<dbReference type="Gene3D" id="3.30.70.580">
    <property type="entry name" value="Pseudouridine synthase I, catalytic domain, N-terminal subdomain"/>
    <property type="match status" value="1"/>
</dbReference>
<accession>A0ABT4JZL3</accession>
<feature type="region of interest" description="Disordered" evidence="4">
    <location>
        <begin position="191"/>
        <end position="243"/>
    </location>
</feature>
<gene>
    <name evidence="6" type="ORF">O1D97_16735</name>
</gene>
<feature type="compositionally biased region" description="Polar residues" evidence="4">
    <location>
        <begin position="212"/>
        <end position="228"/>
    </location>
</feature>
<organism evidence="6 7">
    <name type="scientific">Marinomonas phaeophyticola</name>
    <dbReference type="NCBI Taxonomy" id="3004091"/>
    <lineage>
        <taxon>Bacteria</taxon>
        <taxon>Pseudomonadati</taxon>
        <taxon>Pseudomonadota</taxon>
        <taxon>Gammaproteobacteria</taxon>
        <taxon>Oceanospirillales</taxon>
        <taxon>Oceanospirillaceae</taxon>
        <taxon>Marinomonas</taxon>
    </lineage>
</organism>
<comment type="caution">
    <text evidence="6">The sequence shown here is derived from an EMBL/GenBank/DDBJ whole genome shotgun (WGS) entry which is preliminary data.</text>
</comment>
<evidence type="ECO:0000256" key="1">
    <source>
        <dbReference type="ARBA" id="ARBA00008348"/>
    </source>
</evidence>
<dbReference type="InterPro" id="IPR042092">
    <property type="entry name" value="PsdUridine_s_RsuA/RluB/E/F_cat"/>
</dbReference>
<dbReference type="EMBL" id="JAPUBN010000020">
    <property type="protein sequence ID" value="MCZ2723213.1"/>
    <property type="molecule type" value="Genomic_DNA"/>
</dbReference>
<evidence type="ECO:0000256" key="2">
    <source>
        <dbReference type="ARBA" id="ARBA00023235"/>
    </source>
</evidence>
<keyword evidence="7" id="KW-1185">Reference proteome</keyword>
<dbReference type="EC" id="5.4.99.-" evidence="3"/>
<comment type="similarity">
    <text evidence="1 3">Belongs to the pseudouridine synthase RsuA family.</text>
</comment>
<evidence type="ECO:0000313" key="7">
    <source>
        <dbReference type="Proteomes" id="UP001149719"/>
    </source>
</evidence>
<evidence type="ECO:0000313" key="6">
    <source>
        <dbReference type="EMBL" id="MCZ2723213.1"/>
    </source>
</evidence>
<protein>
    <recommendedName>
        <fullName evidence="3">Pseudouridine synthase</fullName>
        <ecNumber evidence="3">5.4.99.-</ecNumber>
    </recommendedName>
</protein>
<evidence type="ECO:0000256" key="4">
    <source>
        <dbReference type="SAM" id="MobiDB-lite"/>
    </source>
</evidence>
<dbReference type="InterPro" id="IPR006145">
    <property type="entry name" value="PsdUridine_synth_RsuA/RluA"/>
</dbReference>
<keyword evidence="2 3" id="KW-0413">Isomerase</keyword>
<dbReference type="PANTHER" id="PTHR47683:SF2">
    <property type="entry name" value="RNA-BINDING S4 DOMAIN-CONTAINING PROTEIN"/>
    <property type="match status" value="1"/>
</dbReference>